<dbReference type="PANTHER" id="PTHR15454">
    <property type="entry name" value="NISCHARIN RELATED"/>
    <property type="match status" value="1"/>
</dbReference>
<protein>
    <submittedName>
        <fullName evidence="3">Leucine-rich repeat-containing protein 40</fullName>
    </submittedName>
</protein>
<comment type="caution">
    <text evidence="3">The sequence shown here is derived from an EMBL/GenBank/DDBJ whole genome shotgun (WGS) entry which is preliminary data.</text>
</comment>
<dbReference type="SMART" id="SM00365">
    <property type="entry name" value="LRR_SD22"/>
    <property type="match status" value="3"/>
</dbReference>
<keyword evidence="2" id="KW-0677">Repeat</keyword>
<dbReference type="SUPFAM" id="SSF52058">
    <property type="entry name" value="L domain-like"/>
    <property type="match status" value="1"/>
</dbReference>
<sequence>MDEATCRSATTLLNYNKRQLQDVSCLESSDENSCGCILELHLCFNYISDVPEATLALYSRLTYLSLACNNLTSIPPSLSISCPQLKTLRAPNNRISSLQNLEGLESLEYLDLRYNRISCLDNLLSLTRLKELSVSDNMIQSVCWPQVPCLPTLTFLGIYGNQLTDFENTVHHLRQKAGNLKRLNIGCNRFCADRQLSLQSALLAMKHLSSVQTGKLFLRLGQLFSSPLEKSRDSGEILEGELDIICGDFARGQDDWRLRTVAKMLLKLKLYFPLLESVDENALPRS</sequence>
<organism evidence="3 4">
    <name type="scientific">Geodia barretti</name>
    <name type="common">Barrett's horny sponge</name>
    <dbReference type="NCBI Taxonomy" id="519541"/>
    <lineage>
        <taxon>Eukaryota</taxon>
        <taxon>Metazoa</taxon>
        <taxon>Porifera</taxon>
        <taxon>Demospongiae</taxon>
        <taxon>Heteroscleromorpha</taxon>
        <taxon>Tetractinellida</taxon>
        <taxon>Astrophorina</taxon>
        <taxon>Geodiidae</taxon>
        <taxon>Geodia</taxon>
    </lineage>
</organism>
<evidence type="ECO:0000313" key="4">
    <source>
        <dbReference type="Proteomes" id="UP001174909"/>
    </source>
</evidence>
<dbReference type="GO" id="GO:0005737">
    <property type="term" value="C:cytoplasm"/>
    <property type="evidence" value="ECO:0007669"/>
    <property type="project" value="TreeGrafter"/>
</dbReference>
<dbReference type="PROSITE" id="PS51450">
    <property type="entry name" value="LRR"/>
    <property type="match status" value="3"/>
</dbReference>
<keyword evidence="4" id="KW-1185">Reference proteome</keyword>
<evidence type="ECO:0000256" key="1">
    <source>
        <dbReference type="ARBA" id="ARBA00022614"/>
    </source>
</evidence>
<gene>
    <name evidence="3" type="ORF">GBAR_LOCUS1870</name>
</gene>
<proteinExistence type="predicted"/>
<dbReference type="InterPro" id="IPR001611">
    <property type="entry name" value="Leu-rich_rpt"/>
</dbReference>
<dbReference type="EMBL" id="CASHTH010000268">
    <property type="protein sequence ID" value="CAI7996440.1"/>
    <property type="molecule type" value="Genomic_DNA"/>
</dbReference>
<dbReference type="InterPro" id="IPR025875">
    <property type="entry name" value="Leu-rich_rpt_4"/>
</dbReference>
<evidence type="ECO:0000313" key="3">
    <source>
        <dbReference type="EMBL" id="CAI7996440.1"/>
    </source>
</evidence>
<dbReference type="Gene3D" id="3.80.10.10">
    <property type="entry name" value="Ribonuclease Inhibitor"/>
    <property type="match status" value="2"/>
</dbReference>
<dbReference type="InterPro" id="IPR032675">
    <property type="entry name" value="LRR_dom_sf"/>
</dbReference>
<dbReference type="Pfam" id="PF13855">
    <property type="entry name" value="LRR_8"/>
    <property type="match status" value="1"/>
</dbReference>
<accession>A0AA35W206</accession>
<name>A0AA35W206_GEOBA</name>
<reference evidence="3" key="1">
    <citation type="submission" date="2023-03" db="EMBL/GenBank/DDBJ databases">
        <authorList>
            <person name="Steffen K."/>
            <person name="Cardenas P."/>
        </authorList>
    </citation>
    <scope>NUCLEOTIDE SEQUENCE</scope>
</reference>
<dbReference type="Pfam" id="PF12799">
    <property type="entry name" value="LRR_4"/>
    <property type="match status" value="1"/>
</dbReference>
<keyword evidence="1" id="KW-0433">Leucine-rich repeat</keyword>
<evidence type="ECO:0000256" key="2">
    <source>
        <dbReference type="ARBA" id="ARBA00022737"/>
    </source>
</evidence>
<dbReference type="AlphaFoldDB" id="A0AA35W206"/>
<dbReference type="Proteomes" id="UP001174909">
    <property type="component" value="Unassembled WGS sequence"/>
</dbReference>